<dbReference type="PROSITE" id="PS50086">
    <property type="entry name" value="TBC_RABGAP"/>
    <property type="match status" value="1"/>
</dbReference>
<dbReference type="GO" id="GO:0050659">
    <property type="term" value="F:N-acetylgalactosamine 4-sulfate 6-O-sulfotransferase activity"/>
    <property type="evidence" value="ECO:0007669"/>
    <property type="project" value="TreeGrafter"/>
</dbReference>
<dbReference type="EMBL" id="JH817786">
    <property type="protein sequence ID" value="EKC26055.1"/>
    <property type="molecule type" value="Genomic_DNA"/>
</dbReference>
<dbReference type="SUPFAM" id="SSF47923">
    <property type="entry name" value="Ypt/Rab-GAP domain of gyp1p"/>
    <property type="match status" value="1"/>
</dbReference>
<protein>
    <submittedName>
        <fullName evidence="1">TBC1 domain family member 25</fullName>
    </submittedName>
</protein>
<accession>K1QB97</accession>
<dbReference type="InterPro" id="IPR027417">
    <property type="entry name" value="P-loop_NTPase"/>
</dbReference>
<dbReference type="InterPro" id="IPR000863">
    <property type="entry name" value="Sulfotransferase_dom"/>
</dbReference>
<dbReference type="HOGENOM" id="CLU_283325_0_0_1"/>
<dbReference type="SUPFAM" id="SSF52540">
    <property type="entry name" value="P-loop containing nucleoside triphosphate hydrolases"/>
    <property type="match status" value="1"/>
</dbReference>
<dbReference type="FunCoup" id="K1QB97">
    <property type="interactions" value="1019"/>
</dbReference>
<dbReference type="InterPro" id="IPR035969">
    <property type="entry name" value="Rab-GAP_TBC_sf"/>
</dbReference>
<reference evidence="1" key="1">
    <citation type="journal article" date="2012" name="Nature">
        <title>The oyster genome reveals stress adaptation and complexity of shell formation.</title>
        <authorList>
            <person name="Zhang G."/>
            <person name="Fang X."/>
            <person name="Guo X."/>
            <person name="Li L."/>
            <person name="Luo R."/>
            <person name="Xu F."/>
            <person name="Yang P."/>
            <person name="Zhang L."/>
            <person name="Wang X."/>
            <person name="Qi H."/>
            <person name="Xiong Z."/>
            <person name="Que H."/>
            <person name="Xie Y."/>
            <person name="Holland P.W."/>
            <person name="Paps J."/>
            <person name="Zhu Y."/>
            <person name="Wu F."/>
            <person name="Chen Y."/>
            <person name="Wang J."/>
            <person name="Peng C."/>
            <person name="Meng J."/>
            <person name="Yang L."/>
            <person name="Liu J."/>
            <person name="Wen B."/>
            <person name="Zhang N."/>
            <person name="Huang Z."/>
            <person name="Zhu Q."/>
            <person name="Feng Y."/>
            <person name="Mount A."/>
            <person name="Hedgecock D."/>
            <person name="Xu Z."/>
            <person name="Liu Y."/>
            <person name="Domazet-Loso T."/>
            <person name="Du Y."/>
            <person name="Sun X."/>
            <person name="Zhang S."/>
            <person name="Liu B."/>
            <person name="Cheng P."/>
            <person name="Jiang X."/>
            <person name="Li J."/>
            <person name="Fan D."/>
            <person name="Wang W."/>
            <person name="Fu W."/>
            <person name="Wang T."/>
            <person name="Wang B."/>
            <person name="Zhang J."/>
            <person name="Peng Z."/>
            <person name="Li Y."/>
            <person name="Li N."/>
            <person name="Wang J."/>
            <person name="Chen M."/>
            <person name="He Y."/>
            <person name="Tan F."/>
            <person name="Song X."/>
            <person name="Zheng Q."/>
            <person name="Huang R."/>
            <person name="Yang H."/>
            <person name="Du X."/>
            <person name="Chen L."/>
            <person name="Yang M."/>
            <person name="Gaffney P.M."/>
            <person name="Wang S."/>
            <person name="Luo L."/>
            <person name="She Z."/>
            <person name="Ming Y."/>
            <person name="Huang W."/>
            <person name="Zhang S."/>
            <person name="Huang B."/>
            <person name="Zhang Y."/>
            <person name="Qu T."/>
            <person name="Ni P."/>
            <person name="Miao G."/>
            <person name="Wang J."/>
            <person name="Wang Q."/>
            <person name="Steinberg C.E."/>
            <person name="Wang H."/>
            <person name="Li N."/>
            <person name="Qian L."/>
            <person name="Zhang G."/>
            <person name="Li Y."/>
            <person name="Yang H."/>
            <person name="Liu X."/>
            <person name="Wang J."/>
            <person name="Yin Y."/>
            <person name="Wang J."/>
        </authorList>
    </citation>
    <scope>NUCLEOTIDE SEQUENCE [LARGE SCALE GENOMIC DNA]</scope>
    <source>
        <strain evidence="1">05x7-T-G4-1.051#20</strain>
    </source>
</reference>
<organism evidence="1">
    <name type="scientific">Magallana gigas</name>
    <name type="common">Pacific oyster</name>
    <name type="synonym">Crassostrea gigas</name>
    <dbReference type="NCBI Taxonomy" id="29159"/>
    <lineage>
        <taxon>Eukaryota</taxon>
        <taxon>Metazoa</taxon>
        <taxon>Spiralia</taxon>
        <taxon>Lophotrochozoa</taxon>
        <taxon>Mollusca</taxon>
        <taxon>Bivalvia</taxon>
        <taxon>Autobranchia</taxon>
        <taxon>Pteriomorphia</taxon>
        <taxon>Ostreida</taxon>
        <taxon>Ostreoidea</taxon>
        <taxon>Ostreidae</taxon>
        <taxon>Magallana</taxon>
    </lineage>
</organism>
<sequence length="1100" mass="127634">MSKSGFFGLESREVVRVKVKKYEGYMQPESKKFSLDPQITSFEMLQHIIASAFSIKGDFTMSYLVQDDYGKEIYLSMLSDWDMDAAIQSASDPCLQLKVDAKPFEEGLDDWDIIAPVDVPRYKMSSLLERNILGTLTGTLSSGMGKTLTHVQRAMGIKVPEDTKYKAAKPAMSDHEFRNFLDSAGHMVKPEEFRISIYQGGCEPSLRRVAWRHLLNIFPNGLSGKERFDYMKRKEKEYLELRDQWRKFTNGESMSEEMKFVTSMVKKDVLRTDRTHRFYSGSDDSKNLISLFNILVTYALTHPQTSYCQGMSDIASPLLVTQKDEAQAYLCFCATMKRLKNNFNLNGQAITTKFKHLSDLLQMHDPELHSYFQEINAGDLFFCYRWILLELKREFPFEDALYMLEVMWSTLPPDPPHAEIVMTDETFSIDNLSRSPCSPSFGMKQTVYAKLFAMRRNHSVLKSNEGETDAEKELAQNSVNNNSRIDSNNIEESCPITISQEYPAMNDVEMQKMAAKSSSIDGSLKSPLQEIHDLEKDLNIQSSLDTEERCIQDQPASNARGRLTLEGDGISMRVNWKFKCCGWIAFVLVASITYELWYLGRRAYHNSKNVYRYHKQTFEISVNDGTIKHSHRLDVKTAEKIFSHEEVTQFILLILKNETLSTALKNVWESYRSQNQDSDRVTNFENSGDLILKDLLNKRNKNIFLDVNEQYLEFNVINHTCSSIEDTLRGKGRCVMSLEGTLCSERKIPPPRRGKKPKQKAQLRKWTKHETDVCDYMYMNSTSYAAPLPYLKNPCYEECDGGYNTVRCLPYYMIIGMPKCGTTSLYFDLTHHKDVVRAKRKEPMYFNRMCFRGMRFADYTTNFDDLRARIVAENNFSRLISGDGSVDIAFDSKEWRHFPGNEGLLEPKYVLPFFIHKVLPKLKVIIMLRDPVERAFSDYLYEAPIANYLISLEDFHQAVHRAISNYKKCQTQYSIRACAYNASLEYYKGRLRVGMYHIFLKDWFQIYPANQILVINFDDYINHREDVLNRVARFLELSDLTEAESKLFIADHNKKNMRSNQTQALGDMLPETRDMLRQFYLPFNVNLSRLLHSDHYLWSN</sequence>
<name>K1QB97_MAGGI</name>
<dbReference type="GO" id="GO:0019319">
    <property type="term" value="P:hexose biosynthetic process"/>
    <property type="evidence" value="ECO:0007669"/>
    <property type="project" value="TreeGrafter"/>
</dbReference>
<evidence type="ECO:0000313" key="1">
    <source>
        <dbReference type="EMBL" id="EKC26055.1"/>
    </source>
</evidence>
<dbReference type="Gene3D" id="3.40.50.300">
    <property type="entry name" value="P-loop containing nucleotide triphosphate hydrolases"/>
    <property type="match status" value="1"/>
</dbReference>
<dbReference type="InterPro" id="IPR052654">
    <property type="entry name" value="CS_Sulfotransferase"/>
</dbReference>
<dbReference type="Pfam" id="PF00566">
    <property type="entry name" value="RabGAP-TBC"/>
    <property type="match status" value="1"/>
</dbReference>
<gene>
    <name evidence="1" type="ORF">CGI_10023356</name>
</gene>
<dbReference type="PANTHER" id="PTHR15723:SF0">
    <property type="entry name" value="CARBOHYDRATE SULFOTRANSFERASE 15"/>
    <property type="match status" value="1"/>
</dbReference>
<dbReference type="Pfam" id="PF00685">
    <property type="entry name" value="Sulfotransfer_1"/>
    <property type="match status" value="1"/>
</dbReference>
<proteinExistence type="predicted"/>
<dbReference type="PANTHER" id="PTHR15723">
    <property type="entry name" value="CARBOHYDRATE SULFOTRANSFERASE 15"/>
    <property type="match status" value="1"/>
</dbReference>
<dbReference type="SMART" id="SM00164">
    <property type="entry name" value="TBC"/>
    <property type="match status" value="1"/>
</dbReference>
<dbReference type="AlphaFoldDB" id="K1QB97"/>
<dbReference type="InterPro" id="IPR000195">
    <property type="entry name" value="Rab-GAP-TBC_dom"/>
</dbReference>
<dbReference type="InParanoid" id="K1QB97"/>
<dbReference type="Gene3D" id="1.10.472.80">
    <property type="entry name" value="Ypt/Rab-GAP domain of gyp1p, domain 3"/>
    <property type="match status" value="1"/>
</dbReference>
<dbReference type="Gene3D" id="1.10.8.270">
    <property type="entry name" value="putative rabgap domain of human tbc1 domain family member 14 like domains"/>
    <property type="match status" value="1"/>
</dbReference>